<protein>
    <submittedName>
        <fullName evidence="2">Uncharacterized protein</fullName>
    </submittedName>
</protein>
<feature type="transmembrane region" description="Helical" evidence="1">
    <location>
        <begin position="62"/>
        <end position="82"/>
    </location>
</feature>
<reference evidence="2 3" key="1">
    <citation type="submission" date="2012-09" db="EMBL/GenBank/DDBJ databases">
        <title>Genome Sequence of alkane-degrading Bacterium Alcanivorax sp. 6-D-6.</title>
        <authorList>
            <person name="Lai Q."/>
            <person name="Shao Z."/>
        </authorList>
    </citation>
    <scope>NUCLEOTIDE SEQUENCE [LARGE SCALE GENOMIC DNA]</scope>
    <source>
        <strain evidence="2 3">6-D-6</strain>
    </source>
</reference>
<organism evidence="2 3">
    <name type="scientific">Alcanivorax xiamenensis</name>
    <dbReference type="NCBI Taxonomy" id="1177156"/>
    <lineage>
        <taxon>Bacteria</taxon>
        <taxon>Pseudomonadati</taxon>
        <taxon>Pseudomonadota</taxon>
        <taxon>Gammaproteobacteria</taxon>
        <taxon>Oceanospirillales</taxon>
        <taxon>Alcanivoracaceae</taxon>
        <taxon>Alcanivorax</taxon>
    </lineage>
</organism>
<proteinExistence type="predicted"/>
<sequence length="166" mass="19031">MYADGWDTTRGERLRAQFFERDTLCAAYEFCRQMCHRGGKPIPFPVAKFGEMIRRADQRRIWAYRGIPLWAVPFTLLALVNIEKGEGPRDYPFHFLIQKGGSSPLSQIWEGKRSCRMVKCFSDGGNVVRGSEVPIGEDVYLEASRRFGWILDKPRLLAALMALRGQ</sequence>
<evidence type="ECO:0000256" key="1">
    <source>
        <dbReference type="SAM" id="Phobius"/>
    </source>
</evidence>
<evidence type="ECO:0000313" key="2">
    <source>
        <dbReference type="EMBL" id="KAF0804405.1"/>
    </source>
</evidence>
<keyword evidence="1" id="KW-0812">Transmembrane</keyword>
<keyword evidence="1" id="KW-0472">Membrane</keyword>
<evidence type="ECO:0000313" key="3">
    <source>
        <dbReference type="Proteomes" id="UP000771797"/>
    </source>
</evidence>
<keyword evidence="3" id="KW-1185">Reference proteome</keyword>
<dbReference type="EMBL" id="AQPF01000032">
    <property type="protein sequence ID" value="KAF0804405.1"/>
    <property type="molecule type" value="Genomic_DNA"/>
</dbReference>
<comment type="caution">
    <text evidence="2">The sequence shown here is derived from an EMBL/GenBank/DDBJ whole genome shotgun (WGS) entry which is preliminary data.</text>
</comment>
<gene>
    <name evidence="2" type="ORF">A6D6_03142</name>
</gene>
<keyword evidence="1" id="KW-1133">Transmembrane helix</keyword>
<accession>A0ABQ6Y5A1</accession>
<name>A0ABQ6Y5A1_9GAMM</name>
<dbReference type="Proteomes" id="UP000771797">
    <property type="component" value="Unassembled WGS sequence"/>
</dbReference>